<gene>
    <name evidence="2" type="ORF">TPC1_30335</name>
</gene>
<feature type="non-terminal residue" evidence="2">
    <location>
        <position position="1"/>
    </location>
</feature>
<keyword evidence="1" id="KW-0175">Coiled coil</keyword>
<dbReference type="GO" id="GO:0000149">
    <property type="term" value="F:SNARE binding"/>
    <property type="evidence" value="ECO:0007669"/>
    <property type="project" value="TreeGrafter"/>
</dbReference>
<dbReference type="SUPFAM" id="SSF81995">
    <property type="entry name" value="beta-sandwich domain of Sec23/24"/>
    <property type="match status" value="1"/>
</dbReference>
<dbReference type="Gene3D" id="1.20.120.730">
    <property type="entry name" value="Sec23/Sec24 helical domain"/>
    <property type="match status" value="1"/>
</dbReference>
<sequence length="690" mass="79936">SIMSQRSTKQIKLKDQIVIPTHKFSPSNYEMESQGSTPFGLVFQPFFDSYDERNFEADEMYRCPNCKTILNCYCEEVDDEQLQCCFCSKHSEAVELPRENVQDFVSSCSKISPLVVFLIDGSDEFGIQIIKELFNEEVFLQLYESVPLVRVLFAFYTDQIHILDGQSLVTICQPSIDQNLQIEILQKSHQIYKKLFNSEKFSLQIKALQNRRRNLLQSLILLNPLLDQETQPCVVISMAFGPDCTVNTMRQRVSEVQNQRQNLESLQAMVKTHKIQLSPRAAFDFFFLSDEFVDLVNFYDFSKNGGQVLRLLREKETFKKQFINNVCRLPTRCFEVSLKVVQKNYQVEQIFGPGEFENGQMNCNSMQDDQIFAVQLKAPQQRLQYFEYVQLQLIYKQMSGQTVMRVVTVELVPTFDMGEYLDSVNFTGTSILTSMKIGQMSMPQLLKENEKFIQTKNGYFETCHYFKLLLKSFTKMYPHLTDQNSLKFLKIFYNLLKSPLLKANCCKDLRTLSACRTQCGNVYQIINFSIPRVLFCDLMQNHTTSPLSPRRAYLDKSCAVTMNEFQGKILIVTGLQSEEEVDSVQMDTNTLQQLRQAPQKTDLFQEIENSLQNTQYNSDLSKLADDDATPSAQQLTKLIQMENVQKAVNIFRKYFLIDKTDIQLVHIDEASDLLYDDTEFDGWVSDLLVQ</sequence>
<dbReference type="Gene3D" id="3.40.20.10">
    <property type="entry name" value="Severin"/>
    <property type="match status" value="1"/>
</dbReference>
<dbReference type="InterPro" id="IPR029006">
    <property type="entry name" value="ADF-H/Gelsolin-like_dom_sf"/>
</dbReference>
<dbReference type="Gene3D" id="2.30.30.380">
    <property type="entry name" value="Zn-finger domain of Sec23/24"/>
    <property type="match status" value="1"/>
</dbReference>
<dbReference type="AlphaFoldDB" id="A0A146JZQ8"/>
<dbReference type="GO" id="GO:0008270">
    <property type="term" value="F:zinc ion binding"/>
    <property type="evidence" value="ECO:0007669"/>
    <property type="project" value="InterPro"/>
</dbReference>
<dbReference type="GO" id="GO:0070971">
    <property type="term" value="C:endoplasmic reticulum exit site"/>
    <property type="evidence" value="ECO:0007669"/>
    <property type="project" value="TreeGrafter"/>
</dbReference>
<name>A0A146JZQ8_9EUKA</name>
<dbReference type="InterPro" id="IPR036174">
    <property type="entry name" value="Znf_Sec23_Sec24_sf"/>
</dbReference>
<dbReference type="InterPro" id="IPR036465">
    <property type="entry name" value="vWFA_dom_sf"/>
</dbReference>
<protein>
    <submittedName>
        <fullName evidence="2">Uncharacterized protein</fullName>
    </submittedName>
</protein>
<dbReference type="GO" id="GO:0030127">
    <property type="term" value="C:COPII vesicle coat"/>
    <property type="evidence" value="ECO:0007669"/>
    <property type="project" value="InterPro"/>
</dbReference>
<dbReference type="SUPFAM" id="SSF82919">
    <property type="entry name" value="Zn-finger domain of Sec23/24"/>
    <property type="match status" value="1"/>
</dbReference>
<dbReference type="PANTHER" id="PTHR13803">
    <property type="entry name" value="SEC24-RELATED PROTEIN"/>
    <property type="match status" value="1"/>
</dbReference>
<evidence type="ECO:0000256" key="1">
    <source>
        <dbReference type="SAM" id="Coils"/>
    </source>
</evidence>
<dbReference type="EMBL" id="GDID01006436">
    <property type="protein sequence ID" value="JAP90170.1"/>
    <property type="molecule type" value="Transcribed_RNA"/>
</dbReference>
<feature type="coiled-coil region" evidence="1">
    <location>
        <begin position="246"/>
        <end position="276"/>
    </location>
</feature>
<accession>A0A146JZQ8</accession>
<dbReference type="GO" id="GO:0090110">
    <property type="term" value="P:COPII-coated vesicle cargo loading"/>
    <property type="evidence" value="ECO:0007669"/>
    <property type="project" value="TreeGrafter"/>
</dbReference>
<proteinExistence type="predicted"/>
<evidence type="ECO:0000313" key="2">
    <source>
        <dbReference type="EMBL" id="JAP90170.1"/>
    </source>
</evidence>
<dbReference type="Gene3D" id="3.40.50.410">
    <property type="entry name" value="von Willebrand factor, type A domain"/>
    <property type="match status" value="1"/>
</dbReference>
<dbReference type="Gene3D" id="2.60.40.1670">
    <property type="entry name" value="beta-sandwich domain of Sec23/24"/>
    <property type="match status" value="2"/>
</dbReference>
<dbReference type="GO" id="GO:0006886">
    <property type="term" value="P:intracellular protein transport"/>
    <property type="evidence" value="ECO:0007669"/>
    <property type="project" value="InterPro"/>
</dbReference>
<dbReference type="InterPro" id="IPR050550">
    <property type="entry name" value="SEC23_SEC24_subfamily"/>
</dbReference>
<reference evidence="2" key="1">
    <citation type="submission" date="2015-07" db="EMBL/GenBank/DDBJ databases">
        <title>Adaptation to a free-living lifestyle via gene acquisitions in the diplomonad Trepomonas sp. PC1.</title>
        <authorList>
            <person name="Xu F."/>
            <person name="Jerlstrom-Hultqvist J."/>
            <person name="Kolisko M."/>
            <person name="Simpson A.G.B."/>
            <person name="Roger A.J."/>
            <person name="Svard S.G."/>
            <person name="Andersson J.O."/>
        </authorList>
    </citation>
    <scope>NUCLEOTIDE SEQUENCE</scope>
    <source>
        <strain evidence="2">PC1</strain>
    </source>
</reference>
<organism evidence="2">
    <name type="scientific">Trepomonas sp. PC1</name>
    <dbReference type="NCBI Taxonomy" id="1076344"/>
    <lineage>
        <taxon>Eukaryota</taxon>
        <taxon>Metamonada</taxon>
        <taxon>Diplomonadida</taxon>
        <taxon>Hexamitidae</taxon>
        <taxon>Hexamitinae</taxon>
        <taxon>Trepomonas</taxon>
    </lineage>
</organism>